<comment type="catalytic activity">
    <reaction evidence="8">
        <text>ATP + H2O = ADP + phosphate + H(+)</text>
        <dbReference type="Rhea" id="RHEA:13065"/>
        <dbReference type="ChEBI" id="CHEBI:15377"/>
        <dbReference type="ChEBI" id="CHEBI:15378"/>
        <dbReference type="ChEBI" id="CHEBI:30616"/>
        <dbReference type="ChEBI" id="CHEBI:43474"/>
        <dbReference type="ChEBI" id="CHEBI:456216"/>
        <dbReference type="EC" id="5.6.2.4"/>
    </reaction>
</comment>
<evidence type="ECO:0000256" key="4">
    <source>
        <dbReference type="ARBA" id="ARBA00022840"/>
    </source>
</evidence>
<evidence type="ECO:0000259" key="10">
    <source>
        <dbReference type="PROSITE" id="PS51198"/>
    </source>
</evidence>
<evidence type="ECO:0000256" key="5">
    <source>
        <dbReference type="ARBA" id="ARBA00023235"/>
    </source>
</evidence>
<evidence type="ECO:0000256" key="1">
    <source>
        <dbReference type="ARBA" id="ARBA00022741"/>
    </source>
</evidence>
<keyword evidence="3 9" id="KW-0347">Helicase</keyword>
<feature type="domain" description="UvrD-like helicase ATP-binding" evidence="10">
    <location>
        <begin position="1"/>
        <end position="469"/>
    </location>
</feature>
<dbReference type="Gene3D" id="3.40.50.300">
    <property type="entry name" value="P-loop containing nucleotide triphosphate hydrolases"/>
    <property type="match status" value="4"/>
</dbReference>
<keyword evidence="2 9" id="KW-0378">Hydrolase</keyword>
<dbReference type="InterPro" id="IPR027417">
    <property type="entry name" value="P-loop_NTPase"/>
</dbReference>
<dbReference type="PANTHER" id="PTHR11070">
    <property type="entry name" value="UVRD / RECB / PCRA DNA HELICASE FAMILY MEMBER"/>
    <property type="match status" value="1"/>
</dbReference>
<keyword evidence="13" id="KW-1185">Reference proteome</keyword>
<feature type="binding site" evidence="9">
    <location>
        <begin position="11"/>
        <end position="18"/>
    </location>
    <ligand>
        <name>ATP</name>
        <dbReference type="ChEBI" id="CHEBI:30616"/>
    </ligand>
</feature>
<dbReference type="Pfam" id="PF13361">
    <property type="entry name" value="UvrD_C"/>
    <property type="match status" value="2"/>
</dbReference>
<feature type="domain" description="UvrD-like helicase C-terminal" evidence="11">
    <location>
        <begin position="481"/>
        <end position="739"/>
    </location>
</feature>
<dbReference type="InterPro" id="IPR000212">
    <property type="entry name" value="DNA_helicase_UvrD/REP"/>
</dbReference>
<dbReference type="PROSITE" id="PS51198">
    <property type="entry name" value="UVRD_HELICASE_ATP_BIND"/>
    <property type="match status" value="1"/>
</dbReference>
<evidence type="ECO:0000256" key="7">
    <source>
        <dbReference type="ARBA" id="ARBA00034808"/>
    </source>
</evidence>
<proteinExistence type="predicted"/>
<evidence type="ECO:0000256" key="2">
    <source>
        <dbReference type="ARBA" id="ARBA00022801"/>
    </source>
</evidence>
<dbReference type="InterPro" id="IPR014017">
    <property type="entry name" value="DNA_helicase_UvrD-like_C"/>
</dbReference>
<dbReference type="SUPFAM" id="SSF52540">
    <property type="entry name" value="P-loop containing nucleoside triphosphate hydrolases"/>
    <property type="match status" value="1"/>
</dbReference>
<dbReference type="PANTHER" id="PTHR11070:SF67">
    <property type="entry name" value="DNA 3'-5' HELICASE"/>
    <property type="match status" value="1"/>
</dbReference>
<dbReference type="PROSITE" id="PS51217">
    <property type="entry name" value="UVRD_HELICASE_CTER"/>
    <property type="match status" value="1"/>
</dbReference>
<dbReference type="EC" id="5.6.2.4" evidence="7"/>
<evidence type="ECO:0000256" key="3">
    <source>
        <dbReference type="ARBA" id="ARBA00022806"/>
    </source>
</evidence>
<evidence type="ECO:0000256" key="9">
    <source>
        <dbReference type="PROSITE-ProRule" id="PRU00560"/>
    </source>
</evidence>
<name>A0ABY6LWZ9_9FLAO</name>
<gene>
    <name evidence="12" type="ORF">K5I29_10150</name>
</gene>
<evidence type="ECO:0000313" key="12">
    <source>
        <dbReference type="EMBL" id="UYW00860.1"/>
    </source>
</evidence>
<keyword evidence="4 9" id="KW-0067">ATP-binding</keyword>
<dbReference type="Pfam" id="PF00580">
    <property type="entry name" value="UvrD-helicase"/>
    <property type="match status" value="1"/>
</dbReference>
<dbReference type="RefSeq" id="WP_264433036.1">
    <property type="nucleotide sequence ID" value="NZ_CP081495.1"/>
</dbReference>
<dbReference type="InterPro" id="IPR014016">
    <property type="entry name" value="UvrD-like_ATP-bd"/>
</dbReference>
<evidence type="ECO:0000256" key="6">
    <source>
        <dbReference type="ARBA" id="ARBA00034617"/>
    </source>
</evidence>
<dbReference type="Proteomes" id="UP001163328">
    <property type="component" value="Chromosome"/>
</dbReference>
<evidence type="ECO:0000313" key="13">
    <source>
        <dbReference type="Proteomes" id="UP001163328"/>
    </source>
</evidence>
<reference evidence="12" key="1">
    <citation type="submission" date="2021-08" db="EMBL/GenBank/DDBJ databases">
        <title>Flavobacterium sp. strain CC-SYL302.</title>
        <authorList>
            <person name="Lin S.-Y."/>
            <person name="Lee T.-H."/>
            <person name="Young C.-C."/>
        </authorList>
    </citation>
    <scope>NUCLEOTIDE SEQUENCE</scope>
    <source>
        <strain evidence="12">CC-SYL302</strain>
    </source>
</reference>
<sequence length="1055" mass="120174">MSSPNFLIYDASAGSGKTFTLTKEYLKILLAAPTVDAYKKILAITFTNKAVNEMKSRIVSNLIAFGEEEISPDSADMLKAIGSELGLDNDTIKQKSRAIIKNIIHNYASFDISTIDKFTHRLIRTFAIDLELPATFEVSLDKSSLIKEAVDRIIAKAGSTNEKQLTHLLLDFALTKVNESGSWDFTRELVSIGNLIGDENHDKELEAIQNISLDNFIEIRKEVIENRNVIHESVCNLAQQLLSFISNQPYGVEAFSRKTIPNHLNKIIEGDFTKALEYDNIAVLEKRINKKYIDAVNPDLQTIWQQLETIKNWTGRYLLFDNVVKNITPLSLINTISNEVKQIQKEQNMLLISEFNKLIYNEVQQQPAPFIYERLGDKYNHFFIDEFQDTSEMQWKNLVPLLTNALAGNEVETDLGSVMLVGDAKQSIYRWRGGNPEQFIELSKPDAKDEGFESAKKQVTILETNYRSYDAVVTFNNDFFKFLGSKLNNPDYNKMYEVNSFQKTNNKPGGYVSLQFIPDVKDVDDEVTSDDLYLQKTEVIIRNCLVQGFNYKDIALLTRRRDKGVLLANYLTKNGIPIISSETLLLANADDVNFIISLLHLLRNFNDTEAKFDALFYLKNNYLPENPTHDFIVKGLKTETETEFENFLTTTINRSFNFANHKKQDLYQVCENIIALFLPAKSATAYVQYFLDVVLEQETKQLGLDEFLTFWHNKKEVLSIPSPENMNAVTIMTVHKSKGLEFPVVIFPFVNDRIIRTSGDTLWVDLPSTENIPLNKALISKKGEVVHYSDAIANLFEITNEKITLDTINVLYVALTRAREQLYVISEKKNVKLDAKIIESNSVAAYFLEYLRDIARDVVNDEVFDFGTKQKVSKTEVVQNTNQVIEAVTPGNKPSDAIKLANKEALLWHSGKDEAIDYGNLVHELMASVLHPDQVDFVAEQALRQGKLDYKDFDKIKYLLKNIVNDSKIAAHFNPEALVLNERSIVNANFKTIKPDRVTLVDNKATLLDYKTGAKEESHINQVLEYEKALLNMGYEVVKKTLCYIRIDEVEVVDL</sequence>
<keyword evidence="5" id="KW-0413">Isomerase</keyword>
<protein>
    <recommendedName>
        <fullName evidence="7">DNA 3'-5' helicase</fullName>
        <ecNumber evidence="7">5.6.2.4</ecNumber>
    </recommendedName>
</protein>
<accession>A0ABY6LWZ9</accession>
<evidence type="ECO:0000259" key="11">
    <source>
        <dbReference type="PROSITE" id="PS51217"/>
    </source>
</evidence>
<dbReference type="EMBL" id="CP081495">
    <property type="protein sequence ID" value="UYW00860.1"/>
    <property type="molecule type" value="Genomic_DNA"/>
</dbReference>
<organism evidence="12 13">
    <name type="scientific">Flavobacterium agricola</name>
    <dbReference type="NCBI Taxonomy" id="2870839"/>
    <lineage>
        <taxon>Bacteria</taxon>
        <taxon>Pseudomonadati</taxon>
        <taxon>Bacteroidota</taxon>
        <taxon>Flavobacteriia</taxon>
        <taxon>Flavobacteriales</taxon>
        <taxon>Flavobacteriaceae</taxon>
        <taxon>Flavobacterium</taxon>
    </lineage>
</organism>
<keyword evidence="1 9" id="KW-0547">Nucleotide-binding</keyword>
<evidence type="ECO:0000256" key="8">
    <source>
        <dbReference type="ARBA" id="ARBA00048988"/>
    </source>
</evidence>
<comment type="catalytic activity">
    <reaction evidence="6">
        <text>Couples ATP hydrolysis with the unwinding of duplex DNA by translocating in the 3'-5' direction.</text>
        <dbReference type="EC" id="5.6.2.4"/>
    </reaction>
</comment>